<feature type="chain" id="PRO_5005535036" description="BPTI/Kunitz inhibitor domain-containing protein" evidence="1">
    <location>
        <begin position="21"/>
        <end position="229"/>
    </location>
</feature>
<evidence type="ECO:0000259" key="2">
    <source>
        <dbReference type="PROSITE" id="PS50279"/>
    </source>
</evidence>
<reference evidence="3 4" key="1">
    <citation type="journal article" date="2015" name="Nat. Commun.">
        <title>Lucilia cuprina genome unlocks parasitic fly biology to underpin future interventions.</title>
        <authorList>
            <person name="Anstead C.A."/>
            <person name="Korhonen P.K."/>
            <person name="Young N.D."/>
            <person name="Hall R.S."/>
            <person name="Jex A.R."/>
            <person name="Murali S.C."/>
            <person name="Hughes D.S."/>
            <person name="Lee S.F."/>
            <person name="Perry T."/>
            <person name="Stroehlein A.J."/>
            <person name="Ansell B.R."/>
            <person name="Breugelmans B."/>
            <person name="Hofmann A."/>
            <person name="Qu J."/>
            <person name="Dugan S."/>
            <person name="Lee S.L."/>
            <person name="Chao H."/>
            <person name="Dinh H."/>
            <person name="Han Y."/>
            <person name="Doddapaneni H.V."/>
            <person name="Worley K.C."/>
            <person name="Muzny D.M."/>
            <person name="Ioannidis P."/>
            <person name="Waterhouse R.M."/>
            <person name="Zdobnov E.M."/>
            <person name="James P.J."/>
            <person name="Bagnall N.H."/>
            <person name="Kotze A.C."/>
            <person name="Gibbs R.A."/>
            <person name="Richards S."/>
            <person name="Batterham P."/>
            <person name="Gasser R.B."/>
        </authorList>
    </citation>
    <scope>NUCLEOTIDE SEQUENCE [LARGE SCALE GENOMIC DNA]</scope>
    <source>
        <strain evidence="3 4">LS</strain>
        <tissue evidence="3">Full body</tissue>
    </source>
</reference>
<dbReference type="InterPro" id="IPR036880">
    <property type="entry name" value="Kunitz_BPTI_sf"/>
</dbReference>
<comment type="caution">
    <text evidence="3">The sequence shown here is derived from an EMBL/GenBank/DDBJ whole genome shotgun (WGS) entry which is preliminary data.</text>
</comment>
<feature type="domain" description="BPTI/Kunitz inhibitor" evidence="2">
    <location>
        <begin position="173"/>
        <end position="226"/>
    </location>
</feature>
<feature type="domain" description="BPTI/Kunitz inhibitor" evidence="2">
    <location>
        <begin position="32"/>
        <end position="85"/>
    </location>
</feature>
<name>A0A0L0BPS6_LUCCU</name>
<evidence type="ECO:0000313" key="3">
    <source>
        <dbReference type="EMBL" id="KNC21973.1"/>
    </source>
</evidence>
<dbReference type="PANTHER" id="PTHR47248:SF7">
    <property type="entry name" value="BPTI_KUNITZ INHIBITOR DOMAIN-CONTAINING PROTEIN"/>
    <property type="match status" value="1"/>
</dbReference>
<sequence length="229" mass="26214">MKFLHILTLLLVALVAYTSAQRCVGRPRNPSCTGPRNVGRRGRGCTPRTMWYYDARGRQCRELRYLGCGGNNNRWCTRAACEQRCRRRQVSLTSAQNCEASPSNPSCSGGRNWGRWGRGCSARNLWYYNSNANMCFQFVYFGCGGNENRWCNRAVLAYTSAQRCVGRPRNPSCTGARNVGRRGRGCTPRTMWHYDARSRQCRELRYLGCGGNNNRWCTRTACEQRCLQR</sequence>
<dbReference type="Pfam" id="PF00014">
    <property type="entry name" value="Kunitz_BPTI"/>
    <property type="match status" value="3"/>
</dbReference>
<gene>
    <name evidence="3" type="ORF">FF38_12144</name>
</gene>
<dbReference type="Proteomes" id="UP000037069">
    <property type="component" value="Unassembled WGS sequence"/>
</dbReference>
<evidence type="ECO:0000313" key="4">
    <source>
        <dbReference type="Proteomes" id="UP000037069"/>
    </source>
</evidence>
<dbReference type="Gene3D" id="4.10.410.10">
    <property type="entry name" value="Pancreatic trypsin inhibitor Kunitz domain"/>
    <property type="match status" value="3"/>
</dbReference>
<dbReference type="GO" id="GO:0004867">
    <property type="term" value="F:serine-type endopeptidase inhibitor activity"/>
    <property type="evidence" value="ECO:0007669"/>
    <property type="project" value="InterPro"/>
</dbReference>
<keyword evidence="1" id="KW-0732">Signal</keyword>
<dbReference type="SUPFAM" id="SSF57362">
    <property type="entry name" value="BPTI-like"/>
    <property type="match status" value="3"/>
</dbReference>
<feature type="domain" description="BPTI/Kunitz inhibitor" evidence="2">
    <location>
        <begin position="107"/>
        <end position="164"/>
    </location>
</feature>
<accession>A0A0L0BPS6</accession>
<dbReference type="PROSITE" id="PS50279">
    <property type="entry name" value="BPTI_KUNITZ_2"/>
    <property type="match status" value="3"/>
</dbReference>
<dbReference type="PANTHER" id="PTHR47248">
    <property type="entry name" value="PROTEIN CBG06772"/>
    <property type="match status" value="1"/>
</dbReference>
<organism evidence="3 4">
    <name type="scientific">Lucilia cuprina</name>
    <name type="common">Green bottle fly</name>
    <name type="synonym">Australian sheep blowfly</name>
    <dbReference type="NCBI Taxonomy" id="7375"/>
    <lineage>
        <taxon>Eukaryota</taxon>
        <taxon>Metazoa</taxon>
        <taxon>Ecdysozoa</taxon>
        <taxon>Arthropoda</taxon>
        <taxon>Hexapoda</taxon>
        <taxon>Insecta</taxon>
        <taxon>Pterygota</taxon>
        <taxon>Neoptera</taxon>
        <taxon>Endopterygota</taxon>
        <taxon>Diptera</taxon>
        <taxon>Brachycera</taxon>
        <taxon>Muscomorpha</taxon>
        <taxon>Oestroidea</taxon>
        <taxon>Calliphoridae</taxon>
        <taxon>Luciliinae</taxon>
        <taxon>Lucilia</taxon>
    </lineage>
</organism>
<keyword evidence="4" id="KW-1185">Reference proteome</keyword>
<dbReference type="InterPro" id="IPR002223">
    <property type="entry name" value="Kunitz_BPTI"/>
</dbReference>
<dbReference type="OrthoDB" id="4473401at2759"/>
<evidence type="ECO:0000256" key="1">
    <source>
        <dbReference type="SAM" id="SignalP"/>
    </source>
</evidence>
<protein>
    <recommendedName>
        <fullName evidence="2">BPTI/Kunitz inhibitor domain-containing protein</fullName>
    </recommendedName>
</protein>
<dbReference type="AlphaFoldDB" id="A0A0L0BPS6"/>
<dbReference type="OMA" id="GTCQPFM"/>
<dbReference type="SMART" id="SM00131">
    <property type="entry name" value="KU"/>
    <property type="match status" value="2"/>
</dbReference>
<dbReference type="CDD" id="cd00109">
    <property type="entry name" value="Kunitz-type"/>
    <property type="match status" value="1"/>
</dbReference>
<feature type="signal peptide" evidence="1">
    <location>
        <begin position="1"/>
        <end position="20"/>
    </location>
</feature>
<dbReference type="EMBL" id="JRES01001567">
    <property type="protein sequence ID" value="KNC21973.1"/>
    <property type="molecule type" value="Genomic_DNA"/>
</dbReference>
<dbReference type="InterPro" id="IPR052861">
    <property type="entry name" value="BPTI/Kunitz_domain"/>
</dbReference>
<proteinExistence type="predicted"/>